<dbReference type="PANTHER" id="PTHR43544:SF12">
    <property type="entry name" value="NAD(P)-BINDING ROSSMANN-FOLD SUPERFAMILY PROTEIN"/>
    <property type="match status" value="1"/>
</dbReference>
<dbReference type="InterPro" id="IPR051468">
    <property type="entry name" value="Fungal_SecMetab_SDRs"/>
</dbReference>
<name>A0ABV4ND17_9VIBR</name>
<gene>
    <name evidence="1" type="ORF">AB4566_13605</name>
</gene>
<dbReference type="EMBL" id="JBFRUW010000049">
    <property type="protein sequence ID" value="MFA0569304.1"/>
    <property type="molecule type" value="Genomic_DNA"/>
</dbReference>
<keyword evidence="2" id="KW-1185">Reference proteome</keyword>
<evidence type="ECO:0000313" key="1">
    <source>
        <dbReference type="EMBL" id="MFA0569304.1"/>
    </source>
</evidence>
<dbReference type="Gene3D" id="3.40.50.720">
    <property type="entry name" value="NAD(P)-binding Rossmann-like Domain"/>
    <property type="match status" value="1"/>
</dbReference>
<dbReference type="RefSeq" id="WP_372266431.1">
    <property type="nucleotide sequence ID" value="NZ_JBFRUW010000049.1"/>
</dbReference>
<reference evidence="1 2" key="1">
    <citation type="journal article" date="2024" name="ISME J.">
        <title>Tailless and filamentous prophages are predominant in marine Vibrio.</title>
        <authorList>
            <person name="Steensen K."/>
            <person name="Seneca J."/>
            <person name="Bartlau N."/>
            <person name="Yu X.A."/>
            <person name="Hussain F.A."/>
            <person name="Polz M.F."/>
        </authorList>
    </citation>
    <scope>NUCLEOTIDE SEQUENCE [LARGE SCALE GENOMIC DNA]</scope>
    <source>
        <strain evidence="1 2">10N.222.51.A1</strain>
    </source>
</reference>
<dbReference type="InterPro" id="IPR036291">
    <property type="entry name" value="NAD(P)-bd_dom_sf"/>
</dbReference>
<dbReference type="PRINTS" id="PR00081">
    <property type="entry name" value="GDHRDH"/>
</dbReference>
<organism evidence="1 2">
    <name type="scientific">Vibrio gallaecicus</name>
    <dbReference type="NCBI Taxonomy" id="552386"/>
    <lineage>
        <taxon>Bacteria</taxon>
        <taxon>Pseudomonadati</taxon>
        <taxon>Pseudomonadota</taxon>
        <taxon>Gammaproteobacteria</taxon>
        <taxon>Vibrionales</taxon>
        <taxon>Vibrionaceae</taxon>
        <taxon>Vibrio</taxon>
    </lineage>
</organism>
<protein>
    <submittedName>
        <fullName evidence="1">SDR family NAD(P)-dependent oxidoreductase</fullName>
    </submittedName>
</protein>
<comment type="caution">
    <text evidence="1">The sequence shown here is derived from an EMBL/GenBank/DDBJ whole genome shotgun (WGS) entry which is preliminary data.</text>
</comment>
<sequence length="235" mass="26298">MKILVVGGSGGIGQALIKQVLASKPNSQIYATYHSSEPQITNDNIKWFRVDASSESDILELANQITDLDLLINAIGSLHTANKKPEKSVSEFNPEFFHHNLDANVVPTILLSKYFIKHLKSKRNTFFVSLSARIGSIEDNNIGGWISYRCSKAALNMAIKTISIEWKYKSQHCCVLSFHPGTTDTELSKPFQRNVKPGKLFSAEYVARQLLELLDDKDASDTGKFFSFNGEEIPW</sequence>
<dbReference type="CDD" id="cd05325">
    <property type="entry name" value="carb_red_sniffer_like_SDR_c"/>
    <property type="match status" value="1"/>
</dbReference>
<dbReference type="PANTHER" id="PTHR43544">
    <property type="entry name" value="SHORT-CHAIN DEHYDROGENASE/REDUCTASE"/>
    <property type="match status" value="1"/>
</dbReference>
<accession>A0ABV4ND17</accession>
<dbReference type="InterPro" id="IPR002347">
    <property type="entry name" value="SDR_fam"/>
</dbReference>
<dbReference type="SUPFAM" id="SSF51735">
    <property type="entry name" value="NAD(P)-binding Rossmann-fold domains"/>
    <property type="match status" value="1"/>
</dbReference>
<proteinExistence type="predicted"/>
<dbReference type="Pfam" id="PF00106">
    <property type="entry name" value="adh_short"/>
    <property type="match status" value="1"/>
</dbReference>
<evidence type="ECO:0000313" key="2">
    <source>
        <dbReference type="Proteomes" id="UP001570417"/>
    </source>
</evidence>
<dbReference type="Proteomes" id="UP001570417">
    <property type="component" value="Unassembled WGS sequence"/>
</dbReference>